<dbReference type="Gene3D" id="1.10.530.10">
    <property type="match status" value="1"/>
</dbReference>
<proteinExistence type="predicted"/>
<dbReference type="AlphaFoldDB" id="A0A0F9N6I5"/>
<accession>A0A0F9N6I5</accession>
<evidence type="ECO:0008006" key="3">
    <source>
        <dbReference type="Google" id="ProtNLM"/>
    </source>
</evidence>
<evidence type="ECO:0000256" key="1">
    <source>
        <dbReference type="SAM" id="Phobius"/>
    </source>
</evidence>
<keyword evidence="1" id="KW-0812">Transmembrane</keyword>
<comment type="caution">
    <text evidence="2">The sequence shown here is derived from an EMBL/GenBank/DDBJ whole genome shotgun (WGS) entry which is preliminary data.</text>
</comment>
<dbReference type="EMBL" id="LAZR01004569">
    <property type="protein sequence ID" value="KKN07452.1"/>
    <property type="molecule type" value="Genomic_DNA"/>
</dbReference>
<reference evidence="2" key="1">
    <citation type="journal article" date="2015" name="Nature">
        <title>Complex archaea that bridge the gap between prokaryotes and eukaryotes.</title>
        <authorList>
            <person name="Spang A."/>
            <person name="Saw J.H."/>
            <person name="Jorgensen S.L."/>
            <person name="Zaremba-Niedzwiedzka K."/>
            <person name="Martijn J."/>
            <person name="Lind A.E."/>
            <person name="van Eijk R."/>
            <person name="Schleper C."/>
            <person name="Guy L."/>
            <person name="Ettema T.J."/>
        </authorList>
    </citation>
    <scope>NUCLEOTIDE SEQUENCE</scope>
</reference>
<organism evidence="2">
    <name type="scientific">marine sediment metagenome</name>
    <dbReference type="NCBI Taxonomy" id="412755"/>
    <lineage>
        <taxon>unclassified sequences</taxon>
        <taxon>metagenomes</taxon>
        <taxon>ecological metagenomes</taxon>
    </lineage>
</organism>
<keyword evidence="1" id="KW-0472">Membrane</keyword>
<keyword evidence="1" id="KW-1133">Transmembrane helix</keyword>
<gene>
    <name evidence="2" type="ORF">LCGC14_1066780</name>
</gene>
<protein>
    <recommendedName>
        <fullName evidence="3">Transglycosylase SLT domain-containing protein</fullName>
    </recommendedName>
</protein>
<sequence length="165" mass="19018">MKNISIDNTTLYISWTMSLFAGIAIGILCAIAWYELPRTAPDTPQEQTSQIWRVTALDDLLDAIRVVETGGEFDPDNTYGDRGRALGAFQIHEIYVDDANRILGWDKFSYEDRRDRAKSREMTAIVIQHYGKGDIETMARAHKCPTARYKESTKQYWEKVKLHLR</sequence>
<evidence type="ECO:0000313" key="2">
    <source>
        <dbReference type="EMBL" id="KKN07452.1"/>
    </source>
</evidence>
<feature type="transmembrane region" description="Helical" evidence="1">
    <location>
        <begin position="12"/>
        <end position="34"/>
    </location>
</feature>
<name>A0A0F9N6I5_9ZZZZ</name>